<dbReference type="GO" id="GO:0043937">
    <property type="term" value="P:regulation of sporulation"/>
    <property type="evidence" value="ECO:0007669"/>
    <property type="project" value="InterPro"/>
</dbReference>
<sequence length="59" mass="6817">MKPNSSELNELNMTLNKKLVKLSKLVEVKNDLVNKEIINLSKEIDKIVLKILNKEGKKR</sequence>
<accession>A0A1T4KFD0</accession>
<dbReference type="EMBL" id="FUWM01000006">
    <property type="protein sequence ID" value="SJZ41067.1"/>
    <property type="molecule type" value="Genomic_DNA"/>
</dbReference>
<proteinExistence type="predicted"/>
<keyword evidence="2" id="KW-1185">Reference proteome</keyword>
<dbReference type="InterPro" id="IPR037208">
    <property type="entry name" value="Spo0E-like_sf"/>
</dbReference>
<dbReference type="AlphaFoldDB" id="A0A1T4KFD0"/>
<evidence type="ECO:0000313" key="2">
    <source>
        <dbReference type="Proteomes" id="UP000190625"/>
    </source>
</evidence>
<name>A0A1T4KFD0_9FIRM</name>
<reference evidence="2" key="1">
    <citation type="submission" date="2017-02" db="EMBL/GenBank/DDBJ databases">
        <authorList>
            <person name="Varghese N."/>
            <person name="Submissions S."/>
        </authorList>
    </citation>
    <scope>NUCLEOTIDE SEQUENCE [LARGE SCALE GENOMIC DNA]</scope>
    <source>
        <strain evidence="2">ATCC BAA-73</strain>
    </source>
</reference>
<gene>
    <name evidence="1" type="ORF">SAMN02745118_00753</name>
</gene>
<evidence type="ECO:0008006" key="3">
    <source>
        <dbReference type="Google" id="ProtNLM"/>
    </source>
</evidence>
<protein>
    <recommendedName>
        <fullName evidence="3">Spo0E like sporulation regulatory protein</fullName>
    </recommendedName>
</protein>
<organism evidence="1 2">
    <name type="scientific">Selenihalanaerobacter shriftii</name>
    <dbReference type="NCBI Taxonomy" id="142842"/>
    <lineage>
        <taxon>Bacteria</taxon>
        <taxon>Bacillati</taxon>
        <taxon>Bacillota</taxon>
        <taxon>Clostridia</taxon>
        <taxon>Halanaerobiales</taxon>
        <taxon>Halobacteroidaceae</taxon>
        <taxon>Selenihalanaerobacter</taxon>
    </lineage>
</organism>
<dbReference type="RefSeq" id="WP_078809252.1">
    <property type="nucleotide sequence ID" value="NZ_FUWM01000006.1"/>
</dbReference>
<evidence type="ECO:0000313" key="1">
    <source>
        <dbReference type="EMBL" id="SJZ41067.1"/>
    </source>
</evidence>
<dbReference type="Proteomes" id="UP000190625">
    <property type="component" value="Unassembled WGS sequence"/>
</dbReference>
<dbReference type="SUPFAM" id="SSF140500">
    <property type="entry name" value="BAS1536-like"/>
    <property type="match status" value="1"/>
</dbReference>